<reference evidence="2 3" key="1">
    <citation type="submission" date="2020-02" db="EMBL/GenBank/DDBJ databases">
        <authorList>
            <person name="Zhang X.-Y."/>
        </authorList>
    </citation>
    <scope>NUCLEOTIDE SEQUENCE [LARGE SCALE GENOMIC DNA]</scope>
    <source>
        <strain evidence="2 3">C33</strain>
    </source>
</reference>
<name>A0A845V390_9GAMM</name>
<keyword evidence="3" id="KW-1185">Reference proteome</keyword>
<organism evidence="2 3">
    <name type="scientific">Wenzhouxiangella limi</name>
    <dbReference type="NCBI Taxonomy" id="2707351"/>
    <lineage>
        <taxon>Bacteria</taxon>
        <taxon>Pseudomonadati</taxon>
        <taxon>Pseudomonadota</taxon>
        <taxon>Gammaproteobacteria</taxon>
        <taxon>Chromatiales</taxon>
        <taxon>Wenzhouxiangellaceae</taxon>
        <taxon>Wenzhouxiangella</taxon>
    </lineage>
</organism>
<comment type="caution">
    <text evidence="2">The sequence shown here is derived from an EMBL/GenBank/DDBJ whole genome shotgun (WGS) entry which is preliminary data.</text>
</comment>
<dbReference type="AlphaFoldDB" id="A0A845V390"/>
<sequence length="254" mass="26654">MTRILAIALIATGFVAGSVHAHHPWVLAEPAQVEPGQAVQVLPYFGHAFPGDEEMAADRLAQATVTLADGQQIALDLAGDGAVTSPPLSEPGVSVIGVRQARGYWTQTTEGGQRLPRSEVANAVRCSYSDNGSKTLVKVGDSGPSAVATSLGHRLEIIPQGEPNTLQAGDTLPVQVLFEGQPHAGPLLAFHSASGEDPYAVLETNADGRTEVMLEGEGPWLLLAHGEIDYPDPSVCDVESFYASLTFGKPTQNP</sequence>
<dbReference type="Pfam" id="PF10670">
    <property type="entry name" value="DUF4198"/>
    <property type="match status" value="1"/>
</dbReference>
<dbReference type="EMBL" id="JAAGSC010000040">
    <property type="protein sequence ID" value="NDY95696.1"/>
    <property type="molecule type" value="Genomic_DNA"/>
</dbReference>
<feature type="signal peptide" evidence="1">
    <location>
        <begin position="1"/>
        <end position="21"/>
    </location>
</feature>
<dbReference type="InterPro" id="IPR019613">
    <property type="entry name" value="DUF4198"/>
</dbReference>
<dbReference type="Proteomes" id="UP000484885">
    <property type="component" value="Unassembled WGS sequence"/>
</dbReference>
<evidence type="ECO:0000313" key="3">
    <source>
        <dbReference type="Proteomes" id="UP000484885"/>
    </source>
</evidence>
<gene>
    <name evidence="2" type="ORF">G3I74_08155</name>
</gene>
<feature type="chain" id="PRO_5032791818" evidence="1">
    <location>
        <begin position="22"/>
        <end position="254"/>
    </location>
</feature>
<evidence type="ECO:0000256" key="1">
    <source>
        <dbReference type="SAM" id="SignalP"/>
    </source>
</evidence>
<proteinExistence type="predicted"/>
<protein>
    <submittedName>
        <fullName evidence="2">DUF4198 domain-containing protein</fullName>
    </submittedName>
</protein>
<keyword evidence="1" id="KW-0732">Signal</keyword>
<accession>A0A845V390</accession>
<dbReference type="RefSeq" id="WP_164211088.1">
    <property type="nucleotide sequence ID" value="NZ_JAAGSC010000040.1"/>
</dbReference>
<evidence type="ECO:0000313" key="2">
    <source>
        <dbReference type="EMBL" id="NDY95696.1"/>
    </source>
</evidence>